<dbReference type="Proteomes" id="UP000492821">
    <property type="component" value="Unassembled WGS sequence"/>
</dbReference>
<name>A0A7E4W0T8_PANRE</name>
<reference evidence="2" key="1">
    <citation type="journal article" date="2013" name="Genetics">
        <title>The draft genome and transcriptome of Panagrellus redivivus are shaped by the harsh demands of a free-living lifestyle.</title>
        <authorList>
            <person name="Srinivasan J."/>
            <person name="Dillman A.R."/>
            <person name="Macchietto M.G."/>
            <person name="Heikkinen L."/>
            <person name="Lakso M."/>
            <person name="Fracchia K.M."/>
            <person name="Antoshechkin I."/>
            <person name="Mortazavi A."/>
            <person name="Wong G."/>
            <person name="Sternberg P.W."/>
        </authorList>
    </citation>
    <scope>NUCLEOTIDE SEQUENCE [LARGE SCALE GENOMIC DNA]</scope>
    <source>
        <strain evidence="2">MT8872</strain>
    </source>
</reference>
<dbReference type="AlphaFoldDB" id="A0A7E4W0T8"/>
<organism evidence="2 3">
    <name type="scientific">Panagrellus redivivus</name>
    <name type="common">Microworm</name>
    <dbReference type="NCBI Taxonomy" id="6233"/>
    <lineage>
        <taxon>Eukaryota</taxon>
        <taxon>Metazoa</taxon>
        <taxon>Ecdysozoa</taxon>
        <taxon>Nematoda</taxon>
        <taxon>Chromadorea</taxon>
        <taxon>Rhabditida</taxon>
        <taxon>Tylenchina</taxon>
        <taxon>Panagrolaimomorpha</taxon>
        <taxon>Panagrolaimoidea</taxon>
        <taxon>Panagrolaimidae</taxon>
        <taxon>Panagrellus</taxon>
    </lineage>
</organism>
<evidence type="ECO:0000259" key="1">
    <source>
        <dbReference type="SMART" id="SM00343"/>
    </source>
</evidence>
<feature type="domain" description="CCHC-type" evidence="1">
    <location>
        <begin position="190"/>
        <end position="206"/>
    </location>
</feature>
<dbReference type="WBParaSite" id="Pan_g5217.t1">
    <property type="protein sequence ID" value="Pan_g5217.t1"/>
    <property type="gene ID" value="Pan_g5217"/>
</dbReference>
<proteinExistence type="predicted"/>
<reference evidence="3" key="2">
    <citation type="submission" date="2020-10" db="UniProtKB">
        <authorList>
            <consortium name="WormBaseParasite"/>
        </authorList>
    </citation>
    <scope>IDENTIFICATION</scope>
</reference>
<evidence type="ECO:0000313" key="3">
    <source>
        <dbReference type="WBParaSite" id="Pan_g5217.t1"/>
    </source>
</evidence>
<dbReference type="GO" id="GO:0003676">
    <property type="term" value="F:nucleic acid binding"/>
    <property type="evidence" value="ECO:0007669"/>
    <property type="project" value="InterPro"/>
</dbReference>
<dbReference type="SMART" id="SM00343">
    <property type="entry name" value="ZnF_C2HC"/>
    <property type="match status" value="2"/>
</dbReference>
<sequence>MSVSLAPEEDALSKDDCTQDALRSVIDKIIHQLNETDRLFTGNGDKFRNVRSELMLLAKQFDNGDIDINELSISAANIVNTIGVDAVTTANVKAYTVGPSSEQRFPRVAGTEAPVTQWSQIYTKLKRTDPNSQYESSHTTGQFQILPTIAFRCSNCISNDHNQNECTAFSIRCACCWKYGHTVAVCSFHLCVHCQRYGHSRRFCPEISRPPRCINCFQNTHEHTGRTCTFESSIYCRHCGGSHNHKHCKNVRPELAGLCFKHKGAHTFVNCPKPSND</sequence>
<accession>A0A7E4W0T8</accession>
<evidence type="ECO:0000313" key="2">
    <source>
        <dbReference type="Proteomes" id="UP000492821"/>
    </source>
</evidence>
<protein>
    <submittedName>
        <fullName evidence="3">CCHC-type domain-containing protein</fullName>
    </submittedName>
</protein>
<dbReference type="InterPro" id="IPR001878">
    <property type="entry name" value="Znf_CCHC"/>
</dbReference>
<keyword evidence="2" id="KW-1185">Reference proteome</keyword>
<feature type="domain" description="CCHC-type" evidence="1">
    <location>
        <begin position="152"/>
        <end position="168"/>
    </location>
</feature>
<dbReference type="GO" id="GO:0008270">
    <property type="term" value="F:zinc ion binding"/>
    <property type="evidence" value="ECO:0007669"/>
    <property type="project" value="InterPro"/>
</dbReference>